<keyword evidence="5 7" id="KW-0687">Ribonucleoprotein</keyword>
<evidence type="ECO:0000256" key="2">
    <source>
        <dbReference type="ARBA" id="ARBA00022730"/>
    </source>
</evidence>
<evidence type="ECO:0000256" key="1">
    <source>
        <dbReference type="ARBA" id="ARBA00007116"/>
    </source>
</evidence>
<dbReference type="OrthoDB" id="9810939at2"/>
<comment type="caution">
    <text evidence="8">The sequence shown here is derived from an EMBL/GenBank/DDBJ whole genome shotgun (WGS) entry which is preliminary data.</text>
</comment>
<evidence type="ECO:0000313" key="9">
    <source>
        <dbReference type="Proteomes" id="UP000011704"/>
    </source>
</evidence>
<dbReference type="Gene3D" id="3.30.420.100">
    <property type="match status" value="1"/>
</dbReference>
<dbReference type="FunCoup" id="M1YXB3">
    <property type="interactions" value="559"/>
</dbReference>
<gene>
    <name evidence="7 8" type="primary">rplR</name>
    <name evidence="8" type="ORF">NITGR_280040</name>
</gene>
<dbReference type="STRING" id="1266370.NITGR_280040"/>
<accession>M1YXB3</accession>
<dbReference type="HOGENOM" id="CLU_098841_0_1_0"/>
<dbReference type="GO" id="GO:0008097">
    <property type="term" value="F:5S rRNA binding"/>
    <property type="evidence" value="ECO:0007669"/>
    <property type="project" value="TreeGrafter"/>
</dbReference>
<dbReference type="EMBL" id="CAQJ01000031">
    <property type="protein sequence ID" value="CCQ90324.1"/>
    <property type="molecule type" value="Genomic_DNA"/>
</dbReference>
<dbReference type="FunFam" id="3.30.420.100:FF:000001">
    <property type="entry name" value="50S ribosomal protein L18"/>
    <property type="match status" value="1"/>
</dbReference>
<proteinExistence type="inferred from homology"/>
<dbReference type="PANTHER" id="PTHR12899:SF3">
    <property type="entry name" value="LARGE RIBOSOMAL SUBUNIT PROTEIN UL18M"/>
    <property type="match status" value="1"/>
</dbReference>
<dbReference type="SUPFAM" id="SSF53137">
    <property type="entry name" value="Translational machinery components"/>
    <property type="match status" value="1"/>
</dbReference>
<keyword evidence="3 7" id="KW-0694">RNA-binding</keyword>
<dbReference type="AlphaFoldDB" id="M1YXB3"/>
<evidence type="ECO:0000256" key="4">
    <source>
        <dbReference type="ARBA" id="ARBA00022980"/>
    </source>
</evidence>
<organism evidence="8 9">
    <name type="scientific">Nitrospina gracilis (strain 3/211)</name>
    <dbReference type="NCBI Taxonomy" id="1266370"/>
    <lineage>
        <taxon>Bacteria</taxon>
        <taxon>Pseudomonadati</taxon>
        <taxon>Nitrospinota/Tectimicrobiota group</taxon>
        <taxon>Nitrospinota</taxon>
        <taxon>Nitrospinia</taxon>
        <taxon>Nitrospinales</taxon>
        <taxon>Nitrospinaceae</taxon>
        <taxon>Nitrospina</taxon>
    </lineage>
</organism>
<dbReference type="CDD" id="cd00432">
    <property type="entry name" value="Ribosomal_L18_L5e"/>
    <property type="match status" value="1"/>
</dbReference>
<comment type="subunit">
    <text evidence="7">Part of the 50S ribosomal subunit; part of the 5S rRNA/L5/L18/L25 subcomplex. Contacts the 5S and 23S rRNAs.</text>
</comment>
<reference evidence="8 9" key="1">
    <citation type="journal article" date="2013" name="Front. Microbiol.">
        <title>The genome of Nitrospina gracilis illuminates the metabolism and evolution of the major marine nitrite oxidizer.</title>
        <authorList>
            <person name="Luecker S."/>
            <person name="Nowka B."/>
            <person name="Rattei T."/>
            <person name="Spieck E."/>
            <person name="and Daims H."/>
        </authorList>
    </citation>
    <scope>NUCLEOTIDE SEQUENCE [LARGE SCALE GENOMIC DNA]</scope>
    <source>
        <strain evidence="8 9">3/211</strain>
    </source>
</reference>
<keyword evidence="9" id="KW-1185">Reference proteome</keyword>
<dbReference type="RefSeq" id="WP_005007687.1">
    <property type="nucleotide sequence ID" value="NZ_HG422173.1"/>
</dbReference>
<dbReference type="Proteomes" id="UP000011704">
    <property type="component" value="Unassembled WGS sequence"/>
</dbReference>
<dbReference type="PANTHER" id="PTHR12899">
    <property type="entry name" value="39S RIBOSOMAL PROTEIN L18, MITOCHONDRIAL"/>
    <property type="match status" value="1"/>
</dbReference>
<protein>
    <recommendedName>
        <fullName evidence="6 7">Large ribosomal subunit protein uL18</fullName>
    </recommendedName>
</protein>
<dbReference type="InterPro" id="IPR057268">
    <property type="entry name" value="Ribosomal_L18"/>
</dbReference>
<evidence type="ECO:0000256" key="7">
    <source>
        <dbReference type="HAMAP-Rule" id="MF_01337"/>
    </source>
</evidence>
<dbReference type="HAMAP" id="MF_01337_B">
    <property type="entry name" value="Ribosomal_uL18_B"/>
    <property type="match status" value="1"/>
</dbReference>
<dbReference type="InterPro" id="IPR005484">
    <property type="entry name" value="Ribosomal_uL18_bac/plant/anim"/>
</dbReference>
<dbReference type="Pfam" id="PF00861">
    <property type="entry name" value="Ribosomal_L18p"/>
    <property type="match status" value="1"/>
</dbReference>
<dbReference type="InterPro" id="IPR004389">
    <property type="entry name" value="Ribosomal_uL18_bac-type"/>
</dbReference>
<evidence type="ECO:0000313" key="8">
    <source>
        <dbReference type="EMBL" id="CCQ90324.1"/>
    </source>
</evidence>
<dbReference type="GO" id="GO:0022625">
    <property type="term" value="C:cytosolic large ribosomal subunit"/>
    <property type="evidence" value="ECO:0007669"/>
    <property type="project" value="TreeGrafter"/>
</dbReference>
<dbReference type="InParanoid" id="M1YXB3"/>
<dbReference type="NCBIfam" id="TIGR00060">
    <property type="entry name" value="L18_bact"/>
    <property type="match status" value="1"/>
</dbReference>
<dbReference type="GO" id="GO:0003735">
    <property type="term" value="F:structural constituent of ribosome"/>
    <property type="evidence" value="ECO:0007669"/>
    <property type="project" value="InterPro"/>
</dbReference>
<keyword evidence="4 7" id="KW-0689">Ribosomal protein</keyword>
<evidence type="ECO:0000256" key="5">
    <source>
        <dbReference type="ARBA" id="ARBA00023274"/>
    </source>
</evidence>
<evidence type="ECO:0000256" key="3">
    <source>
        <dbReference type="ARBA" id="ARBA00022884"/>
    </source>
</evidence>
<evidence type="ECO:0000256" key="6">
    <source>
        <dbReference type="ARBA" id="ARBA00035197"/>
    </source>
</evidence>
<name>M1YXB3_NITG3</name>
<sequence length="122" mass="13767">MSKTNLKTRLRLKRKFRVKNRTQKDPQKLRLSVFRSTNHIYAQIIDDANRKTLASASSLTKDFQAKMKTGGNVEAAKLVGSMLGEKASAQGIKEVYYDRNGFIYAGRVKALAEAVREKGIKF</sequence>
<comment type="function">
    <text evidence="7">This is one of the proteins that bind and probably mediate the attachment of the 5S RNA into the large ribosomal subunit, where it forms part of the central protuberance.</text>
</comment>
<comment type="similarity">
    <text evidence="1 7">Belongs to the universal ribosomal protein uL18 family.</text>
</comment>
<dbReference type="GO" id="GO:0006412">
    <property type="term" value="P:translation"/>
    <property type="evidence" value="ECO:0007669"/>
    <property type="project" value="UniProtKB-UniRule"/>
</dbReference>
<keyword evidence="2 7" id="KW-0699">rRNA-binding</keyword>